<evidence type="ECO:0000259" key="4">
    <source>
        <dbReference type="PROSITE" id="PS50109"/>
    </source>
</evidence>
<dbReference type="GO" id="GO:0000155">
    <property type="term" value="F:phosphorelay sensor kinase activity"/>
    <property type="evidence" value="ECO:0007669"/>
    <property type="project" value="TreeGrafter"/>
</dbReference>
<dbReference type="InterPro" id="IPR005467">
    <property type="entry name" value="His_kinase_dom"/>
</dbReference>
<dbReference type="STRING" id="1454003.AW10_01927"/>
<evidence type="ECO:0000256" key="3">
    <source>
        <dbReference type="ARBA" id="ARBA00022553"/>
    </source>
</evidence>
<sequence length="85" mass="8714">MTVSAALEGSDRICIRVEDSGPGLSGSAAARLFEPFNSTKSSGLGLGLAISRAIAEAHGGNLWAEIGERGVFRLLLPFEGTPANA</sequence>
<dbReference type="EMBL" id="JEMX01000039">
    <property type="protein sequence ID" value="EXI80150.1"/>
    <property type="molecule type" value="Genomic_DNA"/>
</dbReference>
<dbReference type="SUPFAM" id="SSF55874">
    <property type="entry name" value="ATPase domain of HSP90 chaperone/DNA topoisomerase II/histidine kinase"/>
    <property type="match status" value="1"/>
</dbReference>
<dbReference type="AlphaFoldDB" id="A0A011PTK1"/>
<dbReference type="PANTHER" id="PTHR43547:SF2">
    <property type="entry name" value="HYBRID SIGNAL TRANSDUCTION HISTIDINE KINASE C"/>
    <property type="match status" value="1"/>
</dbReference>
<dbReference type="Pfam" id="PF02518">
    <property type="entry name" value="HATPase_c"/>
    <property type="match status" value="1"/>
</dbReference>
<dbReference type="InterPro" id="IPR003594">
    <property type="entry name" value="HATPase_dom"/>
</dbReference>
<dbReference type="PANTHER" id="PTHR43547">
    <property type="entry name" value="TWO-COMPONENT HISTIDINE KINASE"/>
    <property type="match status" value="1"/>
</dbReference>
<protein>
    <recommendedName>
        <fullName evidence="2">histidine kinase</fullName>
        <ecNumber evidence="2">2.7.13.3</ecNumber>
    </recommendedName>
</protein>
<proteinExistence type="predicted"/>
<keyword evidence="5" id="KW-0808">Transferase</keyword>
<dbReference type="SMART" id="SM00387">
    <property type="entry name" value="HATPase_c"/>
    <property type="match status" value="1"/>
</dbReference>
<dbReference type="EC" id="2.7.13.3" evidence="2"/>
<accession>A0A011PTK1</accession>
<dbReference type="PRINTS" id="PR00344">
    <property type="entry name" value="BCTRLSENSOR"/>
</dbReference>
<keyword evidence="3" id="KW-0597">Phosphoprotein</keyword>
<comment type="catalytic activity">
    <reaction evidence="1">
        <text>ATP + protein L-histidine = ADP + protein N-phospho-L-histidine.</text>
        <dbReference type="EC" id="2.7.13.3"/>
    </reaction>
</comment>
<dbReference type="Gene3D" id="3.30.565.10">
    <property type="entry name" value="Histidine kinase-like ATPase, C-terminal domain"/>
    <property type="match status" value="1"/>
</dbReference>
<organism evidence="5 6">
    <name type="scientific">Candidatus Accumulibacter appositus</name>
    <dbReference type="NCBI Taxonomy" id="1454003"/>
    <lineage>
        <taxon>Bacteria</taxon>
        <taxon>Pseudomonadati</taxon>
        <taxon>Pseudomonadota</taxon>
        <taxon>Betaproteobacteria</taxon>
        <taxon>Candidatus Accumulibacter</taxon>
    </lineage>
</organism>
<dbReference type="PROSITE" id="PS50109">
    <property type="entry name" value="HIS_KIN"/>
    <property type="match status" value="1"/>
</dbReference>
<name>A0A011PTK1_9PROT</name>
<dbReference type="InterPro" id="IPR036890">
    <property type="entry name" value="HATPase_C_sf"/>
</dbReference>
<gene>
    <name evidence="5" type="primary">fixL_4</name>
    <name evidence="5" type="ORF">AW10_01927</name>
</gene>
<evidence type="ECO:0000256" key="2">
    <source>
        <dbReference type="ARBA" id="ARBA00012438"/>
    </source>
</evidence>
<dbReference type="Proteomes" id="UP000021816">
    <property type="component" value="Unassembled WGS sequence"/>
</dbReference>
<feature type="domain" description="Histidine kinase" evidence="4">
    <location>
        <begin position="1"/>
        <end position="80"/>
    </location>
</feature>
<comment type="caution">
    <text evidence="5">The sequence shown here is derived from an EMBL/GenBank/DDBJ whole genome shotgun (WGS) entry which is preliminary data.</text>
</comment>
<dbReference type="InterPro" id="IPR004358">
    <property type="entry name" value="Sig_transdc_His_kin-like_C"/>
</dbReference>
<evidence type="ECO:0000256" key="1">
    <source>
        <dbReference type="ARBA" id="ARBA00000085"/>
    </source>
</evidence>
<dbReference type="PATRIC" id="fig|1454003.3.peg.1977"/>
<evidence type="ECO:0000313" key="5">
    <source>
        <dbReference type="EMBL" id="EXI80150.1"/>
    </source>
</evidence>
<evidence type="ECO:0000313" key="6">
    <source>
        <dbReference type="Proteomes" id="UP000021816"/>
    </source>
</evidence>
<reference evidence="5 6" key="1">
    <citation type="submission" date="2014-02" db="EMBL/GenBank/DDBJ databases">
        <title>Expanding our view of genomic diversity in Candidatus Accumulibacter clades.</title>
        <authorList>
            <person name="Skennerton C.T."/>
            <person name="Barr J.J."/>
            <person name="Slater F.R."/>
            <person name="Bond P.L."/>
            <person name="Tyson G.W."/>
        </authorList>
    </citation>
    <scope>NUCLEOTIDE SEQUENCE [LARGE SCALE GENOMIC DNA]</scope>
    <source>
        <strain evidence="6">BA-92</strain>
    </source>
</reference>